<gene>
    <name evidence="2" type="ordered locus">SNE_B24110</name>
</gene>
<dbReference type="EMBL" id="FR872581">
    <property type="protein sequence ID" value="CCB87770.1"/>
    <property type="molecule type" value="Genomic_DNA"/>
</dbReference>
<evidence type="ECO:0000313" key="2">
    <source>
        <dbReference type="EMBL" id="CCB87770.1"/>
    </source>
</evidence>
<sequence>MVNAYDKTAQEYNATKKESPGLDFSGSGRGHNTSVGTFEILEIEYDEDGKIVAFAANFVQQGSSTTLFSAIIWMRKVQFIYPSRENVFT</sequence>
<dbReference type="HOGENOM" id="CLU_2452971_0_0_0"/>
<evidence type="ECO:0000256" key="1">
    <source>
        <dbReference type="SAM" id="MobiDB-lite"/>
    </source>
</evidence>
<geneLocation type="plasmid" evidence="2 3">
    <name>pSn</name>
</geneLocation>
<name>F8L2S4_SIMNZ</name>
<proteinExistence type="predicted"/>
<reference evidence="2 3" key="2">
    <citation type="journal article" date="2011" name="Mol. Biol. Evol.">
        <title>Unity in variety--the pan-genome of the Chlamydiae.</title>
        <authorList>
            <person name="Collingro A."/>
            <person name="Tischler P."/>
            <person name="Weinmaier T."/>
            <person name="Penz T."/>
            <person name="Heinz E."/>
            <person name="Brunham R.C."/>
            <person name="Read T.D."/>
            <person name="Bavoil P.M."/>
            <person name="Sachse K."/>
            <person name="Kahane S."/>
            <person name="Friedman M.G."/>
            <person name="Rattei T."/>
            <person name="Myers G.S."/>
            <person name="Horn M."/>
        </authorList>
    </citation>
    <scope>NUCLEOTIDE SEQUENCE [LARGE SCALE GENOMIC DNA]</scope>
    <source>
        <strain evidence="3">ATCC VR-1471 / Z</strain>
        <plasmid evidence="2 3">pSn</plasmid>
    </source>
</reference>
<accession>F8L2S4</accession>
<organism evidence="2 3">
    <name type="scientific">Simkania negevensis (strain ATCC VR-1471 / DSM 27360 / Z)</name>
    <dbReference type="NCBI Taxonomy" id="331113"/>
    <lineage>
        <taxon>Bacteria</taxon>
        <taxon>Pseudomonadati</taxon>
        <taxon>Chlamydiota</taxon>
        <taxon>Chlamydiia</taxon>
        <taxon>Parachlamydiales</taxon>
        <taxon>Simkaniaceae</taxon>
        <taxon>Simkania</taxon>
    </lineage>
</organism>
<protein>
    <submittedName>
        <fullName evidence="2">Uncharacterized protein</fullName>
    </submittedName>
</protein>
<keyword evidence="3" id="KW-1185">Reference proteome</keyword>
<keyword evidence="2" id="KW-0614">Plasmid</keyword>
<feature type="region of interest" description="Disordered" evidence="1">
    <location>
        <begin position="1"/>
        <end position="33"/>
    </location>
</feature>
<reference key="1">
    <citation type="journal article" date="2011" name="Mol. Biol. Evol.">
        <title>Unity in variety -- the pan-genome of the Chlamydiae.</title>
        <authorList>
            <person name="Collingro A."/>
            <person name="Tischler P."/>
            <person name="Weinmaier T."/>
            <person name="Penz T."/>
            <person name="Heinz E."/>
            <person name="Brunham R.C."/>
            <person name="Read T.D."/>
            <person name="Bavoil P.M."/>
            <person name="Sachse K."/>
            <person name="Kahane S."/>
            <person name="Friedman M.G."/>
            <person name="Rattei T."/>
            <person name="Myers G.S.A."/>
            <person name="Horn M."/>
        </authorList>
    </citation>
    <scope>NUCLEOTIDE SEQUENCE</scope>
    <source>
        <strain>Z</strain>
    </source>
</reference>
<dbReference type="KEGG" id="sng:SNE_B24110"/>
<evidence type="ECO:0000313" key="3">
    <source>
        <dbReference type="Proteomes" id="UP000000496"/>
    </source>
</evidence>
<dbReference type="Proteomes" id="UP000000496">
    <property type="component" value="Plasmid pSn"/>
</dbReference>
<dbReference type="AlphaFoldDB" id="F8L2S4"/>